<dbReference type="SUPFAM" id="SSF56300">
    <property type="entry name" value="Metallo-dependent phosphatases"/>
    <property type="match status" value="1"/>
</dbReference>
<comment type="caution">
    <text evidence="2">The sequence shown here is derived from an EMBL/GenBank/DDBJ whole genome shotgun (WGS) entry which is preliminary data.</text>
</comment>
<proteinExistence type="predicted"/>
<dbReference type="PANTHER" id="PTHR32440">
    <property type="entry name" value="PHOSPHATASE DCR2-RELATED-RELATED"/>
    <property type="match status" value="1"/>
</dbReference>
<keyword evidence="3" id="KW-1185">Reference proteome</keyword>
<dbReference type="EMBL" id="MSJM01000005">
    <property type="protein sequence ID" value="OLF47603.1"/>
    <property type="molecule type" value="Genomic_DNA"/>
</dbReference>
<reference evidence="3" key="1">
    <citation type="submission" date="2016-12" db="EMBL/GenBank/DDBJ databases">
        <authorList>
            <person name="Gulvik C.A."/>
        </authorList>
    </citation>
    <scope>NUCLEOTIDE SEQUENCE [LARGE SCALE GENOMIC DNA]</scope>
    <source>
        <strain evidence="3">NED12-00049-6B</strain>
    </source>
</reference>
<evidence type="ECO:0000259" key="1">
    <source>
        <dbReference type="Pfam" id="PF00149"/>
    </source>
</evidence>
<gene>
    <name evidence="2" type="ORF">BU202_06120</name>
</gene>
<dbReference type="Pfam" id="PF00149">
    <property type="entry name" value="Metallophos"/>
    <property type="match status" value="1"/>
</dbReference>
<dbReference type="InterPro" id="IPR004843">
    <property type="entry name" value="Calcineurin-like_PHP"/>
</dbReference>
<dbReference type="InterPro" id="IPR029052">
    <property type="entry name" value="Metallo-depent_PP-like"/>
</dbReference>
<evidence type="ECO:0000313" key="2">
    <source>
        <dbReference type="EMBL" id="OLF47603.1"/>
    </source>
</evidence>
<sequence>MFLMLTYPNKTFTILQFTDIHIGEAPFNQEDLKSFEKIKATLESTPADLICITGDLIWSDGVKDPQKGLKALADIFNQYPIPLAITYGNHDSEQSLSRQDLQALEQEYFHYLAPKSHVFCDSHHKECFTIELYKDQRLSNVLYFIDSGADALLDIESYDWVSLEQVNWYKETSQQYLMQHPDLTHDLLFLHIPLPEFEQAGEHIIDGHYWEMNPRISAPKLNTGLFSHILYQHHIHAIFCGHDHDNNFEGVFLNHRFIYGNVSGYNCYGVLPRGYRSITLSPDNMETEIHTYS</sequence>
<accession>A0A1Q8E741</accession>
<dbReference type="OrthoDB" id="9816081at2"/>
<dbReference type="Proteomes" id="UP000186890">
    <property type="component" value="Unassembled WGS sequence"/>
</dbReference>
<name>A0A1Q8E741_9STRE</name>
<feature type="domain" description="Calcineurin-like phosphoesterase" evidence="1">
    <location>
        <begin position="13"/>
        <end position="245"/>
    </location>
</feature>
<dbReference type="AlphaFoldDB" id="A0A1Q8E741"/>
<evidence type="ECO:0000313" key="3">
    <source>
        <dbReference type="Proteomes" id="UP000186890"/>
    </source>
</evidence>
<dbReference type="GO" id="GO:0016788">
    <property type="term" value="F:hydrolase activity, acting on ester bonds"/>
    <property type="evidence" value="ECO:0007669"/>
    <property type="project" value="TreeGrafter"/>
</dbReference>
<dbReference type="GO" id="GO:0005737">
    <property type="term" value="C:cytoplasm"/>
    <property type="evidence" value="ECO:0007669"/>
    <property type="project" value="TreeGrafter"/>
</dbReference>
<organism evidence="2 3">
    <name type="scientific">Streptococcus cuniculi</name>
    <dbReference type="NCBI Taxonomy" id="1432788"/>
    <lineage>
        <taxon>Bacteria</taxon>
        <taxon>Bacillati</taxon>
        <taxon>Bacillota</taxon>
        <taxon>Bacilli</taxon>
        <taxon>Lactobacillales</taxon>
        <taxon>Streptococcaceae</taxon>
        <taxon>Streptococcus</taxon>
    </lineage>
</organism>
<protein>
    <submittedName>
        <fullName evidence="2">Metallophosphoesterase</fullName>
    </submittedName>
</protein>
<dbReference type="PANTHER" id="PTHR32440:SF11">
    <property type="entry name" value="METALLOPHOSPHOESTERASE DOMAIN-CONTAINING PROTEIN"/>
    <property type="match status" value="1"/>
</dbReference>
<dbReference type="CDD" id="cd07383">
    <property type="entry name" value="MPP_Dcr2"/>
    <property type="match status" value="1"/>
</dbReference>
<dbReference type="Gene3D" id="3.60.21.10">
    <property type="match status" value="1"/>
</dbReference>